<dbReference type="SUPFAM" id="SSF56219">
    <property type="entry name" value="DNase I-like"/>
    <property type="match status" value="1"/>
</dbReference>
<proteinExistence type="predicted"/>
<evidence type="ECO:0000313" key="3">
    <source>
        <dbReference type="EMBL" id="CAB3979578.1"/>
    </source>
</evidence>
<comment type="caution">
    <text evidence="3">The sequence shown here is derived from an EMBL/GenBank/DDBJ whole genome shotgun (WGS) entry which is preliminary data.</text>
</comment>
<reference evidence="3" key="1">
    <citation type="submission" date="2020-04" db="EMBL/GenBank/DDBJ databases">
        <authorList>
            <person name="Alioto T."/>
            <person name="Alioto T."/>
            <person name="Gomez Garrido J."/>
        </authorList>
    </citation>
    <scope>NUCLEOTIDE SEQUENCE</scope>
    <source>
        <strain evidence="3">A484AB</strain>
    </source>
</reference>
<keyword evidence="4" id="KW-1185">Reference proteome</keyword>
<feature type="compositionally biased region" description="Basic and acidic residues" evidence="1">
    <location>
        <begin position="552"/>
        <end position="579"/>
    </location>
</feature>
<dbReference type="AlphaFoldDB" id="A0A6S7FJW2"/>
<dbReference type="PANTHER" id="PTHR47510">
    <property type="entry name" value="REVERSE TRANSCRIPTASE DOMAIN-CONTAINING PROTEIN"/>
    <property type="match status" value="1"/>
</dbReference>
<feature type="domain" description="Endonuclease/exonuclease/phosphatase" evidence="2">
    <location>
        <begin position="81"/>
        <end position="266"/>
    </location>
</feature>
<dbReference type="OrthoDB" id="5959732at2759"/>
<dbReference type="PANTHER" id="PTHR47510:SF3">
    <property type="entry name" value="ENDO_EXONUCLEASE_PHOSPHATASE DOMAIN-CONTAINING PROTEIN"/>
    <property type="match status" value="1"/>
</dbReference>
<evidence type="ECO:0000259" key="2">
    <source>
        <dbReference type="Pfam" id="PF03372"/>
    </source>
</evidence>
<sequence length="579" mass="66462">MSEANASTALETKLVQLQLTTKRADGILAKSEEEPIARHQGTLRTVIGEVDKLRLTVEAEKLGRKEDTSEWSEVIDTKISDEVRHSVLQTDVNLACFTETWLTDFVHDNVIQIPGYNVVRRDCLIGQHGGVCLYVKESIPFEILSQYHNDQFEVLWVKARPHKLPRGLSCIIIGSIYHPPSANDRNMIDFLTEQLSLIESTYYNCGLILLGDFNNLNCHRLNNHFSLKQLVKFPTRGRRTLDLILTNLAKFYLPPVKLPPFGLSDHFTILLTPKHKVAGRTKYDISQVRNQHPRNKAAISTFITEFDWSILDSLSSCDKKWSAFESIIRFGMDILLPTKTIKKRLDDPPWMTKHLKSLIEQRQKALAKGHDQLFKSLRNRVNRERKQCRSKYYDSKVSQLKASDPKQWWKSVKYLCGMDPVNHKYDLRHLQSLSPTGDETNETNEGNASLSHLANTINQTFLEPMNMFQLLNSDHPQALNVYGTSNQLPSTITTTESYIFEKLSSIVDDIQNQSNTLKFTLNENKCKEMRIQFSRYNTNYQQPPLVTINDKQSCKTDEGMVGGKQEETRGDGERREDQV</sequence>
<dbReference type="Proteomes" id="UP001152795">
    <property type="component" value="Unassembled WGS sequence"/>
</dbReference>
<gene>
    <name evidence="3" type="ORF">PACLA_8A049142</name>
</gene>
<accession>A0A6S7FJW2</accession>
<dbReference type="Pfam" id="PF03372">
    <property type="entry name" value="Exo_endo_phos"/>
    <property type="match status" value="1"/>
</dbReference>
<dbReference type="EMBL" id="CACRXK020000210">
    <property type="protein sequence ID" value="CAB3979578.1"/>
    <property type="molecule type" value="Genomic_DNA"/>
</dbReference>
<evidence type="ECO:0000313" key="4">
    <source>
        <dbReference type="Proteomes" id="UP001152795"/>
    </source>
</evidence>
<protein>
    <recommendedName>
        <fullName evidence="2">Endonuclease/exonuclease/phosphatase domain-containing protein</fullName>
    </recommendedName>
</protein>
<dbReference type="InterPro" id="IPR036691">
    <property type="entry name" value="Endo/exonu/phosph_ase_sf"/>
</dbReference>
<name>A0A6S7FJW2_PARCT</name>
<dbReference type="GO" id="GO:0003824">
    <property type="term" value="F:catalytic activity"/>
    <property type="evidence" value="ECO:0007669"/>
    <property type="project" value="InterPro"/>
</dbReference>
<dbReference type="Gene3D" id="3.60.10.10">
    <property type="entry name" value="Endonuclease/exonuclease/phosphatase"/>
    <property type="match status" value="1"/>
</dbReference>
<feature type="region of interest" description="Disordered" evidence="1">
    <location>
        <begin position="551"/>
        <end position="579"/>
    </location>
</feature>
<dbReference type="InterPro" id="IPR005135">
    <property type="entry name" value="Endo/exonuclease/phosphatase"/>
</dbReference>
<organism evidence="3 4">
    <name type="scientific">Paramuricea clavata</name>
    <name type="common">Red gorgonian</name>
    <name type="synonym">Violescent sea-whip</name>
    <dbReference type="NCBI Taxonomy" id="317549"/>
    <lineage>
        <taxon>Eukaryota</taxon>
        <taxon>Metazoa</taxon>
        <taxon>Cnidaria</taxon>
        <taxon>Anthozoa</taxon>
        <taxon>Octocorallia</taxon>
        <taxon>Malacalcyonacea</taxon>
        <taxon>Plexauridae</taxon>
        <taxon>Paramuricea</taxon>
    </lineage>
</organism>
<evidence type="ECO:0000256" key="1">
    <source>
        <dbReference type="SAM" id="MobiDB-lite"/>
    </source>
</evidence>